<dbReference type="Proteomes" id="UP000324222">
    <property type="component" value="Unassembled WGS sequence"/>
</dbReference>
<reference evidence="2 3" key="1">
    <citation type="submission" date="2019-05" db="EMBL/GenBank/DDBJ databases">
        <title>Another draft genome of Portunus trituberculatus and its Hox gene families provides insights of decapod evolution.</title>
        <authorList>
            <person name="Jeong J.-H."/>
            <person name="Song I."/>
            <person name="Kim S."/>
            <person name="Choi T."/>
            <person name="Kim D."/>
            <person name="Ryu S."/>
            <person name="Kim W."/>
        </authorList>
    </citation>
    <scope>NUCLEOTIDE SEQUENCE [LARGE SCALE GENOMIC DNA]</scope>
    <source>
        <tissue evidence="2">Muscle</tissue>
    </source>
</reference>
<comment type="caution">
    <text evidence="2">The sequence shown here is derived from an EMBL/GenBank/DDBJ whole genome shotgun (WGS) entry which is preliminary data.</text>
</comment>
<evidence type="ECO:0000313" key="3">
    <source>
        <dbReference type="Proteomes" id="UP000324222"/>
    </source>
</evidence>
<gene>
    <name evidence="2" type="ORF">E2C01_060955</name>
</gene>
<dbReference type="AlphaFoldDB" id="A0A5B7H2K6"/>
<evidence type="ECO:0000313" key="2">
    <source>
        <dbReference type="EMBL" id="MPC66801.1"/>
    </source>
</evidence>
<keyword evidence="3" id="KW-1185">Reference proteome</keyword>
<name>A0A5B7H2K6_PORTR</name>
<feature type="region of interest" description="Disordered" evidence="1">
    <location>
        <begin position="1"/>
        <end position="23"/>
    </location>
</feature>
<accession>A0A5B7H2K6</accession>
<organism evidence="2 3">
    <name type="scientific">Portunus trituberculatus</name>
    <name type="common">Swimming crab</name>
    <name type="synonym">Neptunus trituberculatus</name>
    <dbReference type="NCBI Taxonomy" id="210409"/>
    <lineage>
        <taxon>Eukaryota</taxon>
        <taxon>Metazoa</taxon>
        <taxon>Ecdysozoa</taxon>
        <taxon>Arthropoda</taxon>
        <taxon>Crustacea</taxon>
        <taxon>Multicrustacea</taxon>
        <taxon>Malacostraca</taxon>
        <taxon>Eumalacostraca</taxon>
        <taxon>Eucarida</taxon>
        <taxon>Decapoda</taxon>
        <taxon>Pleocyemata</taxon>
        <taxon>Brachyura</taxon>
        <taxon>Eubrachyura</taxon>
        <taxon>Portunoidea</taxon>
        <taxon>Portunidae</taxon>
        <taxon>Portuninae</taxon>
        <taxon>Portunus</taxon>
    </lineage>
</organism>
<sequence length="156" mass="17359">MAKLTPQHHSVSEKKKRGQFSKATEMASQVIVGLDKGRAFKTHLCILTRATPRHRGRRGGLLHTNDHSCDSVNCRSHAKPHSLRSHACSTNSLSSPQITRRPCSGRVTAAASTWDGARESRRLPPREGQSHLGEGHMWASDWLRFIQCLLNCLSKC</sequence>
<protein>
    <submittedName>
        <fullName evidence="2">Uncharacterized protein</fullName>
    </submittedName>
</protein>
<proteinExistence type="predicted"/>
<evidence type="ECO:0000256" key="1">
    <source>
        <dbReference type="SAM" id="MobiDB-lite"/>
    </source>
</evidence>
<dbReference type="EMBL" id="VSRR010025310">
    <property type="protein sequence ID" value="MPC66801.1"/>
    <property type="molecule type" value="Genomic_DNA"/>
</dbReference>